<dbReference type="AlphaFoldDB" id="A0A9P5YB44"/>
<evidence type="ECO:0000256" key="1">
    <source>
        <dbReference type="SAM" id="Phobius"/>
    </source>
</evidence>
<dbReference type="EMBL" id="MU150249">
    <property type="protein sequence ID" value="KAF9465146.1"/>
    <property type="molecule type" value="Genomic_DNA"/>
</dbReference>
<comment type="caution">
    <text evidence="3">The sequence shown here is derived from an EMBL/GenBank/DDBJ whole genome shotgun (WGS) entry which is preliminary data.</text>
</comment>
<keyword evidence="1" id="KW-1133">Transmembrane helix</keyword>
<dbReference type="OrthoDB" id="3206101at2759"/>
<keyword evidence="1" id="KW-0472">Membrane</keyword>
<feature type="transmembrane region" description="Helical" evidence="1">
    <location>
        <begin position="126"/>
        <end position="147"/>
    </location>
</feature>
<sequence>MHFSKELLVHGNRACNYSGIVAMTFTMYDWISTAEEEVTQIWKRPWSNLKSLYVFIRLLSVGAQIIPVIISLQPSSADPSAPVITRECLWINGFQGISSQLLTMAVQAILLLRVEALYQRQKRLQFLLRALYIGEFISITVMLSIALPELQYELHCLVTYFPPEFAIPSLLLPVIVEFILFILTMVKFYAAIRDGWARQPLIFRFLQDGIWAFGLPLVIMTINTVCIAALPGPFSSIAYSWILAIPGFAGCRLILNMSHLLKRHSEGPSTYPEQEFQLDTELP</sequence>
<evidence type="ECO:0000313" key="3">
    <source>
        <dbReference type="EMBL" id="KAF9465146.1"/>
    </source>
</evidence>
<feature type="transmembrane region" description="Helical" evidence="1">
    <location>
        <begin position="90"/>
        <end position="114"/>
    </location>
</feature>
<gene>
    <name evidence="3" type="ORF">BDZ94DRAFT_1320487</name>
</gene>
<feature type="transmembrane region" description="Helical" evidence="1">
    <location>
        <begin position="167"/>
        <end position="190"/>
    </location>
</feature>
<dbReference type="InterPro" id="IPR045340">
    <property type="entry name" value="DUF6533"/>
</dbReference>
<organism evidence="3 4">
    <name type="scientific">Collybia nuda</name>
    <dbReference type="NCBI Taxonomy" id="64659"/>
    <lineage>
        <taxon>Eukaryota</taxon>
        <taxon>Fungi</taxon>
        <taxon>Dikarya</taxon>
        <taxon>Basidiomycota</taxon>
        <taxon>Agaricomycotina</taxon>
        <taxon>Agaricomycetes</taxon>
        <taxon>Agaricomycetidae</taxon>
        <taxon>Agaricales</taxon>
        <taxon>Tricholomatineae</taxon>
        <taxon>Clitocybaceae</taxon>
        <taxon>Collybia</taxon>
    </lineage>
</organism>
<feature type="transmembrane region" description="Helical" evidence="1">
    <location>
        <begin position="52"/>
        <end position="70"/>
    </location>
</feature>
<feature type="transmembrane region" description="Helical" evidence="1">
    <location>
        <begin position="210"/>
        <end position="230"/>
    </location>
</feature>
<keyword evidence="1" id="KW-0812">Transmembrane</keyword>
<reference evidence="3" key="1">
    <citation type="submission" date="2020-11" db="EMBL/GenBank/DDBJ databases">
        <authorList>
            <consortium name="DOE Joint Genome Institute"/>
            <person name="Ahrendt S."/>
            <person name="Riley R."/>
            <person name="Andreopoulos W."/>
            <person name="Labutti K."/>
            <person name="Pangilinan J."/>
            <person name="Ruiz-Duenas F.J."/>
            <person name="Barrasa J.M."/>
            <person name="Sanchez-Garcia M."/>
            <person name="Camarero S."/>
            <person name="Miyauchi S."/>
            <person name="Serrano A."/>
            <person name="Linde D."/>
            <person name="Babiker R."/>
            <person name="Drula E."/>
            <person name="Ayuso-Fernandez I."/>
            <person name="Pacheco R."/>
            <person name="Padilla G."/>
            <person name="Ferreira P."/>
            <person name="Barriuso J."/>
            <person name="Kellner H."/>
            <person name="Castanera R."/>
            <person name="Alfaro M."/>
            <person name="Ramirez L."/>
            <person name="Pisabarro A.G."/>
            <person name="Kuo A."/>
            <person name="Tritt A."/>
            <person name="Lipzen A."/>
            <person name="He G."/>
            <person name="Yan M."/>
            <person name="Ng V."/>
            <person name="Cullen D."/>
            <person name="Martin F."/>
            <person name="Rosso M.-N."/>
            <person name="Henrissat B."/>
            <person name="Hibbett D."/>
            <person name="Martinez A.T."/>
            <person name="Grigoriev I.V."/>
        </authorList>
    </citation>
    <scope>NUCLEOTIDE SEQUENCE</scope>
    <source>
        <strain evidence="3">CBS 247.69</strain>
    </source>
</reference>
<evidence type="ECO:0000259" key="2">
    <source>
        <dbReference type="Pfam" id="PF20151"/>
    </source>
</evidence>
<accession>A0A9P5YB44</accession>
<feature type="domain" description="DUF6533" evidence="2">
    <location>
        <begin position="17"/>
        <end position="60"/>
    </location>
</feature>
<name>A0A9P5YB44_9AGAR</name>
<feature type="transmembrane region" description="Helical" evidence="1">
    <location>
        <begin position="236"/>
        <end position="255"/>
    </location>
</feature>
<protein>
    <recommendedName>
        <fullName evidence="2">DUF6533 domain-containing protein</fullName>
    </recommendedName>
</protein>
<keyword evidence="4" id="KW-1185">Reference proteome</keyword>
<dbReference type="Proteomes" id="UP000807353">
    <property type="component" value="Unassembled WGS sequence"/>
</dbReference>
<proteinExistence type="predicted"/>
<evidence type="ECO:0000313" key="4">
    <source>
        <dbReference type="Proteomes" id="UP000807353"/>
    </source>
</evidence>
<dbReference type="Pfam" id="PF20151">
    <property type="entry name" value="DUF6533"/>
    <property type="match status" value="1"/>
</dbReference>